<comment type="similarity">
    <text evidence="2">Belongs to the TspO/BZRP family.</text>
</comment>
<evidence type="ECO:0000256" key="6">
    <source>
        <dbReference type="SAM" id="Phobius"/>
    </source>
</evidence>
<gene>
    <name evidence="7" type="ORF">HETSPECPRED_008078</name>
</gene>
<dbReference type="CDD" id="cd15904">
    <property type="entry name" value="TSPO_MBR"/>
    <property type="match status" value="1"/>
</dbReference>
<evidence type="ECO:0000256" key="1">
    <source>
        <dbReference type="ARBA" id="ARBA00004141"/>
    </source>
</evidence>
<evidence type="ECO:0000256" key="3">
    <source>
        <dbReference type="ARBA" id="ARBA00022692"/>
    </source>
</evidence>
<organism evidence="7 8">
    <name type="scientific">Heterodermia speciosa</name>
    <dbReference type="NCBI Taxonomy" id="116794"/>
    <lineage>
        <taxon>Eukaryota</taxon>
        <taxon>Fungi</taxon>
        <taxon>Dikarya</taxon>
        <taxon>Ascomycota</taxon>
        <taxon>Pezizomycotina</taxon>
        <taxon>Lecanoromycetes</taxon>
        <taxon>OSLEUM clade</taxon>
        <taxon>Lecanoromycetidae</taxon>
        <taxon>Caliciales</taxon>
        <taxon>Physciaceae</taxon>
        <taxon>Heterodermia</taxon>
    </lineage>
</organism>
<evidence type="ECO:0000313" key="8">
    <source>
        <dbReference type="Proteomes" id="UP000664521"/>
    </source>
</evidence>
<dbReference type="AlphaFoldDB" id="A0A8H3HZ21"/>
<keyword evidence="4 6" id="KW-1133">Transmembrane helix</keyword>
<protein>
    <submittedName>
        <fullName evidence="7">Uncharacterized protein</fullName>
    </submittedName>
</protein>
<reference evidence="7" key="1">
    <citation type="submission" date="2021-03" db="EMBL/GenBank/DDBJ databases">
        <authorList>
            <person name="Tagirdzhanova G."/>
        </authorList>
    </citation>
    <scope>NUCLEOTIDE SEQUENCE</scope>
</reference>
<accession>A0A8H3HZ21</accession>
<keyword evidence="5 6" id="KW-0472">Membrane</keyword>
<dbReference type="Proteomes" id="UP000664521">
    <property type="component" value="Unassembled WGS sequence"/>
</dbReference>
<feature type="transmembrane region" description="Helical" evidence="6">
    <location>
        <begin position="37"/>
        <end position="57"/>
    </location>
</feature>
<name>A0A8H3HZ21_9LECA</name>
<dbReference type="EMBL" id="CAJPDS010000006">
    <property type="protein sequence ID" value="CAF9908437.1"/>
    <property type="molecule type" value="Genomic_DNA"/>
</dbReference>
<evidence type="ECO:0000313" key="7">
    <source>
        <dbReference type="EMBL" id="CAF9908437.1"/>
    </source>
</evidence>
<dbReference type="PANTHER" id="PTHR10057:SF0">
    <property type="entry name" value="TRANSLOCATOR PROTEIN"/>
    <property type="match status" value="1"/>
</dbReference>
<dbReference type="GO" id="GO:0033013">
    <property type="term" value="P:tetrapyrrole metabolic process"/>
    <property type="evidence" value="ECO:0007669"/>
    <property type="project" value="UniProtKB-ARBA"/>
</dbReference>
<keyword evidence="3 6" id="KW-0812">Transmembrane</keyword>
<dbReference type="InterPro" id="IPR038330">
    <property type="entry name" value="TspO/MBR-related_sf"/>
</dbReference>
<sequence>MPLFFGLKRPIEATIDIVALTGVTGYLTYIWSQVDPVAAWGIAPYLGWLGFATYLSAGTGYLNNWNMADKEVEKSPTAKGNSKYVNEDDKAL</sequence>
<dbReference type="OrthoDB" id="8841220at2759"/>
<proteinExistence type="inferred from homology"/>
<dbReference type="PANTHER" id="PTHR10057">
    <property type="entry name" value="PERIPHERAL-TYPE BENZODIAZEPINE RECEPTOR"/>
    <property type="match status" value="1"/>
</dbReference>
<dbReference type="Pfam" id="PF03073">
    <property type="entry name" value="TspO_MBR"/>
    <property type="match status" value="1"/>
</dbReference>
<evidence type="ECO:0000256" key="2">
    <source>
        <dbReference type="ARBA" id="ARBA00007524"/>
    </source>
</evidence>
<dbReference type="InterPro" id="IPR004307">
    <property type="entry name" value="TspO_MBR"/>
</dbReference>
<dbReference type="GO" id="GO:0005741">
    <property type="term" value="C:mitochondrial outer membrane"/>
    <property type="evidence" value="ECO:0007669"/>
    <property type="project" value="TreeGrafter"/>
</dbReference>
<evidence type="ECO:0000256" key="5">
    <source>
        <dbReference type="ARBA" id="ARBA00023136"/>
    </source>
</evidence>
<keyword evidence="8" id="KW-1185">Reference proteome</keyword>
<dbReference type="Gene3D" id="1.20.1260.100">
    <property type="entry name" value="TspO/MBR protein"/>
    <property type="match status" value="1"/>
</dbReference>
<evidence type="ECO:0000256" key="4">
    <source>
        <dbReference type="ARBA" id="ARBA00022989"/>
    </source>
</evidence>
<comment type="subcellular location">
    <subcellularLocation>
        <location evidence="1">Membrane</location>
        <topology evidence="1">Multi-pass membrane protein</topology>
    </subcellularLocation>
</comment>
<comment type="caution">
    <text evidence="7">The sequence shown here is derived from an EMBL/GenBank/DDBJ whole genome shotgun (WGS) entry which is preliminary data.</text>
</comment>